<reference evidence="4" key="1">
    <citation type="submission" date="2016-06" db="EMBL/GenBank/DDBJ databases">
        <title>Parallel loss of symbiosis genes in relatives of nitrogen-fixing non-legume Parasponia.</title>
        <authorList>
            <person name="Van Velzen R."/>
            <person name="Holmer R."/>
            <person name="Bu F."/>
            <person name="Rutten L."/>
            <person name="Van Zeijl A."/>
            <person name="Liu W."/>
            <person name="Santuari L."/>
            <person name="Cao Q."/>
            <person name="Sharma T."/>
            <person name="Shen D."/>
            <person name="Roswanjaya Y."/>
            <person name="Wardhani T."/>
            <person name="Kalhor M.S."/>
            <person name="Jansen J."/>
            <person name="Van den Hoogen J."/>
            <person name="Gungor B."/>
            <person name="Hartog M."/>
            <person name="Hontelez J."/>
            <person name="Verver J."/>
            <person name="Yang W.-C."/>
            <person name="Schijlen E."/>
            <person name="Repin R."/>
            <person name="Schilthuizen M."/>
            <person name="Schranz E."/>
            <person name="Heidstra R."/>
            <person name="Miyata K."/>
            <person name="Fedorova E."/>
            <person name="Kohlen W."/>
            <person name="Bisseling T."/>
            <person name="Smit S."/>
            <person name="Geurts R."/>
        </authorList>
    </citation>
    <scope>NUCLEOTIDE SEQUENCE [LARGE SCALE GENOMIC DNA]</scope>
    <source>
        <strain evidence="4">cv. RG33-2</strain>
    </source>
</reference>
<gene>
    <name evidence="3" type="ORF">TorRG33x02_148310</name>
</gene>
<dbReference type="InterPro" id="IPR053313">
    <property type="entry name" value="RGF"/>
</dbReference>
<accession>A0A2P5EVA8</accession>
<keyword evidence="4" id="KW-1185">Reference proteome</keyword>
<dbReference type="PANTHER" id="PTHR34961">
    <property type="entry name" value="TRANSMEMBRANE PROTEIN"/>
    <property type="match status" value="1"/>
</dbReference>
<evidence type="ECO:0000256" key="1">
    <source>
        <dbReference type="SAM" id="MobiDB-lite"/>
    </source>
</evidence>
<name>A0A2P5EVA8_TREOI</name>
<keyword evidence="2" id="KW-0732">Signal</keyword>
<evidence type="ECO:0000313" key="3">
    <source>
        <dbReference type="EMBL" id="PON89480.1"/>
    </source>
</evidence>
<dbReference type="Proteomes" id="UP000237000">
    <property type="component" value="Unassembled WGS sequence"/>
</dbReference>
<dbReference type="EMBL" id="JXTC01000094">
    <property type="protein sequence ID" value="PON89480.1"/>
    <property type="molecule type" value="Genomic_DNA"/>
</dbReference>
<proteinExistence type="predicted"/>
<dbReference type="AlphaFoldDB" id="A0A2P5EVA8"/>
<evidence type="ECO:0000313" key="4">
    <source>
        <dbReference type="Proteomes" id="UP000237000"/>
    </source>
</evidence>
<dbReference type="InParanoid" id="A0A2P5EVA8"/>
<sequence length="172" mass="18947">MSMISCFFIFLLCLSKQGSCKARHVGARGQKGIFAAEHFHYSGKGVEKVQLQMDSSKGGIAVTKQGGNSVADKRHAGATAQENVKEYSSSGTSVKEPLNHKRAKVSGKEIFESLSHVGLLKATQVKELRRRGLFVKEAVDFNTRNKVEDQDHVVVRDYEPPHGTPPIHNKET</sequence>
<dbReference type="OrthoDB" id="689613at2759"/>
<comment type="caution">
    <text evidence="3">The sequence shown here is derived from an EMBL/GenBank/DDBJ whole genome shotgun (WGS) entry which is preliminary data.</text>
</comment>
<feature type="chain" id="PRO_5015147799" evidence="2">
    <location>
        <begin position="23"/>
        <end position="172"/>
    </location>
</feature>
<protein>
    <submittedName>
        <fullName evidence="3">Uncharacterized protein</fullName>
    </submittedName>
</protein>
<evidence type="ECO:0000256" key="2">
    <source>
        <dbReference type="SAM" id="SignalP"/>
    </source>
</evidence>
<feature type="compositionally biased region" description="Polar residues" evidence="1">
    <location>
        <begin position="80"/>
        <end position="93"/>
    </location>
</feature>
<dbReference type="PANTHER" id="PTHR34961:SF1">
    <property type="entry name" value="ROOT MERISTEM GROWTH FACTOR 10"/>
    <property type="match status" value="1"/>
</dbReference>
<organism evidence="3 4">
    <name type="scientific">Trema orientale</name>
    <name type="common">Charcoal tree</name>
    <name type="synonym">Celtis orientalis</name>
    <dbReference type="NCBI Taxonomy" id="63057"/>
    <lineage>
        <taxon>Eukaryota</taxon>
        <taxon>Viridiplantae</taxon>
        <taxon>Streptophyta</taxon>
        <taxon>Embryophyta</taxon>
        <taxon>Tracheophyta</taxon>
        <taxon>Spermatophyta</taxon>
        <taxon>Magnoliopsida</taxon>
        <taxon>eudicotyledons</taxon>
        <taxon>Gunneridae</taxon>
        <taxon>Pentapetalae</taxon>
        <taxon>rosids</taxon>
        <taxon>fabids</taxon>
        <taxon>Rosales</taxon>
        <taxon>Cannabaceae</taxon>
        <taxon>Trema</taxon>
    </lineage>
</organism>
<feature type="region of interest" description="Disordered" evidence="1">
    <location>
        <begin position="64"/>
        <end position="100"/>
    </location>
</feature>
<feature type="signal peptide" evidence="2">
    <location>
        <begin position="1"/>
        <end position="22"/>
    </location>
</feature>